<accession>A0A6J5RZQ5</accession>
<organism evidence="1">
    <name type="scientific">uncultured Caudovirales phage</name>
    <dbReference type="NCBI Taxonomy" id="2100421"/>
    <lineage>
        <taxon>Viruses</taxon>
        <taxon>Duplodnaviria</taxon>
        <taxon>Heunggongvirae</taxon>
        <taxon>Uroviricota</taxon>
        <taxon>Caudoviricetes</taxon>
        <taxon>Peduoviridae</taxon>
        <taxon>Maltschvirus</taxon>
        <taxon>Maltschvirus maltsch</taxon>
    </lineage>
</organism>
<reference evidence="1" key="1">
    <citation type="submission" date="2020-05" db="EMBL/GenBank/DDBJ databases">
        <authorList>
            <person name="Chiriac C."/>
            <person name="Salcher M."/>
            <person name="Ghai R."/>
            <person name="Kavagutti S V."/>
        </authorList>
    </citation>
    <scope>NUCLEOTIDE SEQUENCE</scope>
</reference>
<sequence length="320" mass="36091">MTANVETMAYRFGNRADTPWHGLGVPVDRNEQVSTDEFRIRAGADWEAVKRPLWVRATATTPFKEHIETDQFALMRSDNHFMLNYVSKQYQPVQNESVFNFFHDFCREGDMDLETGGVLDSGRTVWCLASIREGFTLAGGDNIQGYLLFSNSHGGSAGRIKFTPIRVVCANTLALAHNGSGSEFRIHHKSKFVSNVAKDALGLGHKSLTDFKERAEFLATQRMDDIAYSRFIDKLFPATDKGDGEIVRPRNYDKAVDALWKQTGANLSRGTWWQGYNAITYMIDHMHNRKDSAAALNNNWFGTGHKLKQQALEVALEMAK</sequence>
<proteinExistence type="predicted"/>
<gene>
    <name evidence="1" type="ORF">UFOVP1323_55</name>
</gene>
<protein>
    <submittedName>
        <fullName evidence="1">LGT_TIGR03299, phage/plasmid-like protein TIGR03299</fullName>
    </submittedName>
</protein>
<dbReference type="InterPro" id="IPR026325">
    <property type="entry name" value="DUF932"/>
</dbReference>
<dbReference type="EMBL" id="LR797264">
    <property type="protein sequence ID" value="CAB4197935.1"/>
    <property type="molecule type" value="Genomic_DNA"/>
</dbReference>
<evidence type="ECO:0000313" key="1">
    <source>
        <dbReference type="EMBL" id="CAB4197935.1"/>
    </source>
</evidence>
<dbReference type="InterPro" id="IPR017686">
    <property type="entry name" value="Phg/plasmid-like_prot"/>
</dbReference>
<dbReference type="Pfam" id="PF06067">
    <property type="entry name" value="DUF932"/>
    <property type="match status" value="1"/>
</dbReference>
<dbReference type="NCBIfam" id="TIGR03299">
    <property type="entry name" value="LGT_TIGR03299"/>
    <property type="match status" value="1"/>
</dbReference>
<name>A0A6J5RZQ5_9CAUD</name>